<dbReference type="AlphaFoldDB" id="A0AAD0HL29"/>
<keyword evidence="1" id="KW-1133">Transmembrane helix</keyword>
<organism evidence="2 3">
    <name type="scientific">Bacillus pumilus</name>
    <name type="common">Bacillus mesentericus</name>
    <dbReference type="NCBI Taxonomy" id="1408"/>
    <lineage>
        <taxon>Bacteria</taxon>
        <taxon>Bacillati</taxon>
        <taxon>Bacillota</taxon>
        <taxon>Bacilli</taxon>
        <taxon>Bacillales</taxon>
        <taxon>Bacillaceae</taxon>
        <taxon>Bacillus</taxon>
    </lineage>
</organism>
<evidence type="ECO:0000313" key="3">
    <source>
        <dbReference type="Proteomes" id="UP000264960"/>
    </source>
</evidence>
<evidence type="ECO:0000256" key="1">
    <source>
        <dbReference type="SAM" id="Phobius"/>
    </source>
</evidence>
<protein>
    <submittedName>
        <fullName evidence="2">Uncharacterized protein</fullName>
    </submittedName>
</protein>
<keyword evidence="1" id="KW-0472">Membrane</keyword>
<evidence type="ECO:0000313" key="2">
    <source>
        <dbReference type="EMBL" id="AVM23319.1"/>
    </source>
</evidence>
<proteinExistence type="predicted"/>
<sequence length="253" mass="29544">MKNEKAKQTVKQKTVFSFWEKIGESNLREMLLYLNPKSSFERFQKKRFFKAASIFLAALPVIAFKPVVTLIALALACFVYHMDYRKIKGWYEAEKFQRELVFFKFSREVYIYLLENMSTVYQAFERLSSRVDEGLLKDALRKLLISMHEKPNDVQPFIDFANDTSGSDSARLFMLTLYEYQQNSKDDSIIYELGKMTNEQLFMTVDDIIEYKLRKFGTFPTKVAMPVMIVMISFFITLLIDGVKSIQFINGGG</sequence>
<dbReference type="Proteomes" id="UP000264960">
    <property type="component" value="Chromosome"/>
</dbReference>
<keyword evidence="1" id="KW-0812">Transmembrane</keyword>
<reference evidence="2 3" key="1">
    <citation type="submission" date="2018-02" db="EMBL/GenBank/DDBJ databases">
        <title>The complete genome of two Bacillus pumilus strains from Cuatro Cienegas, Coahuila, Mexico.</title>
        <authorList>
            <person name="Zarza E."/>
            <person name="Alcaraz L.D."/>
            <person name="Aguilar-Salinas B."/>
            <person name="Islas A."/>
            <person name="Olmedo-Alvarez G."/>
        </authorList>
    </citation>
    <scope>NUCLEOTIDE SEQUENCE [LARGE SCALE GENOMIC DNA]</scope>
    <source>
        <strain evidence="2 3">145</strain>
    </source>
</reference>
<gene>
    <name evidence="2" type="ORF">C5695_05545</name>
</gene>
<dbReference type="EMBL" id="CP027116">
    <property type="protein sequence ID" value="AVM23319.1"/>
    <property type="molecule type" value="Genomic_DNA"/>
</dbReference>
<dbReference type="RefSeq" id="WP_117729878.1">
    <property type="nucleotide sequence ID" value="NZ_CP027116.1"/>
</dbReference>
<feature type="transmembrane region" description="Helical" evidence="1">
    <location>
        <begin position="223"/>
        <end position="240"/>
    </location>
</feature>
<accession>A0AAD0HL29</accession>
<name>A0AAD0HL29_BACPU</name>
<feature type="transmembrane region" description="Helical" evidence="1">
    <location>
        <begin position="54"/>
        <end position="81"/>
    </location>
</feature>